<protein>
    <recommendedName>
        <fullName evidence="3">histidine kinase</fullName>
        <ecNumber evidence="3">2.7.13.3</ecNumber>
    </recommendedName>
</protein>
<keyword evidence="13" id="KW-1185">Reference proteome</keyword>
<dbReference type="KEGG" id="hha:Hhal_1339"/>
<dbReference type="STRING" id="349124.Hhal_1339"/>
<reference evidence="13" key="1">
    <citation type="submission" date="2006-12" db="EMBL/GenBank/DDBJ databases">
        <title>Complete sequence of Halorhodospira halophila SL1.</title>
        <authorList>
            <consortium name="US DOE Joint Genome Institute"/>
            <person name="Copeland A."/>
            <person name="Lucas S."/>
            <person name="Lapidus A."/>
            <person name="Barry K."/>
            <person name="Detter J.C."/>
            <person name="Glavina del Rio T."/>
            <person name="Hammon N."/>
            <person name="Israni S."/>
            <person name="Dalin E."/>
            <person name="Tice H."/>
            <person name="Pitluck S."/>
            <person name="Saunders E."/>
            <person name="Brettin T."/>
            <person name="Bruce D."/>
            <person name="Han C."/>
            <person name="Tapia R."/>
            <person name="Schmutz J."/>
            <person name="Larimer F."/>
            <person name="Land M."/>
            <person name="Hauser L."/>
            <person name="Kyrpides N."/>
            <person name="Mikhailova N."/>
            <person name="Hoff W."/>
            <person name="Richardson P."/>
        </authorList>
    </citation>
    <scope>NUCLEOTIDE SEQUENCE [LARGE SCALE GENOMIC DNA]</scope>
    <source>
        <strain evidence="13">DSM 244 / SL1</strain>
    </source>
</reference>
<dbReference type="CDD" id="cd00075">
    <property type="entry name" value="HATPase"/>
    <property type="match status" value="1"/>
</dbReference>
<feature type="domain" description="HAMP" evidence="11">
    <location>
        <begin position="211"/>
        <end position="263"/>
    </location>
</feature>
<keyword evidence="6 12" id="KW-0418">Kinase</keyword>
<sequence>MRRWPSVAAGLRNPLGPAKSLLRLLLTGFAVVAAPLILALAIAAWSVDRLASDSQIAIYEAVGVTENSAHMARVAMDIERAARRYATHNDPTALQEYRHWRRELAAAGAPPGAFGPEEATWLHQGLRVIESTLLTTLHLLGPDRPETAMRVPELSLALHRSVASISAAGYRRIDEEVEQVQAFSDRAHQIFVWHLLAAVPITLAFTFYFAGRIHRPIQALGDSIRRLGTADFERPVEIRGPRDLENLGGELDDLRRQLADLQNQRQRLLRHFSHELKTPLAAVLEGAELLRDPAFNGDPQRREEIADIVRENGHELRRQIDNLLRFARHGEALARPARFARLDLSALVHEVAERHQLTAQRRGIEIRTHLEPAEIEGDRELMATVVDNLLSNALRFSPENRPIDLHLRGDDHGVILEVQDRGQGIPEHERSLIFEPFRQGATSGSGSVKGSGLGLSLVHECLNAHNGTIHAQTRSDGPGANMRVWLPTDTQRANV</sequence>
<feature type="transmembrane region" description="Helical" evidence="9">
    <location>
        <begin position="191"/>
        <end position="210"/>
    </location>
</feature>
<evidence type="ECO:0000256" key="9">
    <source>
        <dbReference type="SAM" id="Phobius"/>
    </source>
</evidence>
<dbReference type="Gene3D" id="1.10.287.130">
    <property type="match status" value="1"/>
</dbReference>
<name>A1WWP4_HALHL</name>
<dbReference type="OrthoDB" id="9804645at2"/>
<dbReference type="InterPro" id="IPR003660">
    <property type="entry name" value="HAMP_dom"/>
</dbReference>
<comment type="catalytic activity">
    <reaction evidence="1">
        <text>ATP + protein L-histidine = ADP + protein N-phospho-L-histidine.</text>
        <dbReference type="EC" id="2.7.13.3"/>
    </reaction>
</comment>
<dbReference type="InterPro" id="IPR036097">
    <property type="entry name" value="HisK_dim/P_sf"/>
</dbReference>
<evidence type="ECO:0000256" key="2">
    <source>
        <dbReference type="ARBA" id="ARBA00004370"/>
    </source>
</evidence>
<gene>
    <name evidence="12" type="ordered locus">Hhal_1339</name>
</gene>
<dbReference type="RefSeq" id="WP_011814128.1">
    <property type="nucleotide sequence ID" value="NC_008789.1"/>
</dbReference>
<dbReference type="PROSITE" id="PS50109">
    <property type="entry name" value="HIS_KIN"/>
    <property type="match status" value="1"/>
</dbReference>
<dbReference type="CDD" id="cd00082">
    <property type="entry name" value="HisKA"/>
    <property type="match status" value="1"/>
</dbReference>
<dbReference type="SUPFAM" id="SSF55874">
    <property type="entry name" value="ATPase domain of HSP90 chaperone/DNA topoisomerase II/histidine kinase"/>
    <property type="match status" value="1"/>
</dbReference>
<dbReference type="InterPro" id="IPR005467">
    <property type="entry name" value="His_kinase_dom"/>
</dbReference>
<dbReference type="EMBL" id="CP000544">
    <property type="protein sequence ID" value="ABM62106.1"/>
    <property type="molecule type" value="Genomic_DNA"/>
</dbReference>
<evidence type="ECO:0000313" key="12">
    <source>
        <dbReference type="EMBL" id="ABM62106.1"/>
    </source>
</evidence>
<evidence type="ECO:0000256" key="4">
    <source>
        <dbReference type="ARBA" id="ARBA00022553"/>
    </source>
</evidence>
<dbReference type="GO" id="GO:0000155">
    <property type="term" value="F:phosphorelay sensor kinase activity"/>
    <property type="evidence" value="ECO:0007669"/>
    <property type="project" value="InterPro"/>
</dbReference>
<comment type="subcellular location">
    <subcellularLocation>
        <location evidence="2">Membrane</location>
    </subcellularLocation>
</comment>
<feature type="transmembrane region" description="Helical" evidence="9">
    <location>
        <begin position="21"/>
        <end position="45"/>
    </location>
</feature>
<dbReference type="InterPro" id="IPR004358">
    <property type="entry name" value="Sig_transdc_His_kin-like_C"/>
</dbReference>
<dbReference type="SMART" id="SM00388">
    <property type="entry name" value="HisKA"/>
    <property type="match status" value="1"/>
</dbReference>
<dbReference type="EC" id="2.7.13.3" evidence="3"/>
<dbReference type="InterPro" id="IPR003594">
    <property type="entry name" value="HATPase_dom"/>
</dbReference>
<keyword evidence="8" id="KW-0175">Coiled coil</keyword>
<dbReference type="SMART" id="SM00387">
    <property type="entry name" value="HATPase_c"/>
    <property type="match status" value="1"/>
</dbReference>
<feature type="domain" description="Histidine kinase" evidence="10">
    <location>
        <begin position="271"/>
        <end position="490"/>
    </location>
</feature>
<dbReference type="InterPro" id="IPR036890">
    <property type="entry name" value="HATPase_C_sf"/>
</dbReference>
<dbReference type="SUPFAM" id="SSF47384">
    <property type="entry name" value="Homodimeric domain of signal transducing histidine kinase"/>
    <property type="match status" value="1"/>
</dbReference>
<evidence type="ECO:0000313" key="13">
    <source>
        <dbReference type="Proteomes" id="UP000000647"/>
    </source>
</evidence>
<dbReference type="Pfam" id="PF00512">
    <property type="entry name" value="HisKA"/>
    <property type="match status" value="1"/>
</dbReference>
<evidence type="ECO:0000256" key="8">
    <source>
        <dbReference type="SAM" id="Coils"/>
    </source>
</evidence>
<keyword evidence="5 12" id="KW-0808">Transferase</keyword>
<keyword evidence="4" id="KW-0597">Phosphoprotein</keyword>
<keyword evidence="9" id="KW-0472">Membrane</keyword>
<dbReference type="PRINTS" id="PR00344">
    <property type="entry name" value="BCTRLSENSOR"/>
</dbReference>
<dbReference type="Gene3D" id="3.30.565.10">
    <property type="entry name" value="Histidine kinase-like ATPase, C-terminal domain"/>
    <property type="match status" value="1"/>
</dbReference>
<dbReference type="GO" id="GO:0016020">
    <property type="term" value="C:membrane"/>
    <property type="evidence" value="ECO:0007669"/>
    <property type="project" value="UniProtKB-SubCell"/>
</dbReference>
<dbReference type="Proteomes" id="UP000000647">
    <property type="component" value="Chromosome"/>
</dbReference>
<organism evidence="12 13">
    <name type="scientific">Halorhodospira halophila (strain DSM 244 / SL1)</name>
    <name type="common">Ectothiorhodospira halophila (strain DSM 244 / SL1)</name>
    <dbReference type="NCBI Taxonomy" id="349124"/>
    <lineage>
        <taxon>Bacteria</taxon>
        <taxon>Pseudomonadati</taxon>
        <taxon>Pseudomonadota</taxon>
        <taxon>Gammaproteobacteria</taxon>
        <taxon>Chromatiales</taxon>
        <taxon>Ectothiorhodospiraceae</taxon>
        <taxon>Halorhodospira</taxon>
    </lineage>
</organism>
<dbReference type="InterPro" id="IPR050736">
    <property type="entry name" value="Sensor_HK_Regulatory"/>
</dbReference>
<dbReference type="PANTHER" id="PTHR43711:SF28">
    <property type="entry name" value="SENSOR HISTIDINE KINASE YXDK"/>
    <property type="match status" value="1"/>
</dbReference>
<evidence type="ECO:0000256" key="3">
    <source>
        <dbReference type="ARBA" id="ARBA00012438"/>
    </source>
</evidence>
<evidence type="ECO:0000256" key="7">
    <source>
        <dbReference type="ARBA" id="ARBA00023012"/>
    </source>
</evidence>
<dbReference type="InterPro" id="IPR003661">
    <property type="entry name" value="HisK_dim/P_dom"/>
</dbReference>
<feature type="coiled-coil region" evidence="8">
    <location>
        <begin position="244"/>
        <end position="271"/>
    </location>
</feature>
<dbReference type="PROSITE" id="PS50885">
    <property type="entry name" value="HAMP"/>
    <property type="match status" value="1"/>
</dbReference>
<dbReference type="Pfam" id="PF02518">
    <property type="entry name" value="HATPase_c"/>
    <property type="match status" value="1"/>
</dbReference>
<evidence type="ECO:0000259" key="11">
    <source>
        <dbReference type="PROSITE" id="PS50885"/>
    </source>
</evidence>
<dbReference type="eggNOG" id="COG2205">
    <property type="taxonomic scope" value="Bacteria"/>
</dbReference>
<evidence type="ECO:0000256" key="1">
    <source>
        <dbReference type="ARBA" id="ARBA00000085"/>
    </source>
</evidence>
<dbReference type="Gene3D" id="6.10.340.10">
    <property type="match status" value="1"/>
</dbReference>
<accession>A1WWP4</accession>
<proteinExistence type="predicted"/>
<evidence type="ECO:0000256" key="6">
    <source>
        <dbReference type="ARBA" id="ARBA00022777"/>
    </source>
</evidence>
<dbReference type="HOGENOM" id="CLU_000445_89_23_6"/>
<evidence type="ECO:0000259" key="10">
    <source>
        <dbReference type="PROSITE" id="PS50109"/>
    </source>
</evidence>
<evidence type="ECO:0000256" key="5">
    <source>
        <dbReference type="ARBA" id="ARBA00022679"/>
    </source>
</evidence>
<dbReference type="AlphaFoldDB" id="A1WWP4"/>
<keyword evidence="7" id="KW-0902">Two-component regulatory system</keyword>
<keyword evidence="9" id="KW-1133">Transmembrane helix</keyword>
<dbReference type="PANTHER" id="PTHR43711">
    <property type="entry name" value="TWO-COMPONENT HISTIDINE KINASE"/>
    <property type="match status" value="1"/>
</dbReference>
<reference evidence="12 13" key="2">
    <citation type="journal article" date="2013" name="Stand. Genomic Sci.">
        <title>Complete genome sequence of Halorhodospira halophila SL1.</title>
        <authorList>
            <person name="Challacombe J.F."/>
            <person name="Majid S."/>
            <person name="Deole R."/>
            <person name="Brettin T.S."/>
            <person name="Bruce D."/>
            <person name="Delano S.F."/>
            <person name="Detter J.C."/>
            <person name="Gleasner C.D."/>
            <person name="Han C.S."/>
            <person name="Misra M."/>
            <person name="Reitenga K.G."/>
            <person name="Mikhailova N."/>
            <person name="Woyke T."/>
            <person name="Pitluck S."/>
            <person name="Nolan M."/>
            <person name="Land M.L."/>
            <person name="Saunders E."/>
            <person name="Tapia R."/>
            <person name="Lapidus A."/>
            <person name="Ivanova N."/>
            <person name="Hoff W.D."/>
        </authorList>
    </citation>
    <scope>NUCLEOTIDE SEQUENCE [LARGE SCALE GENOMIC DNA]</scope>
    <source>
        <strain evidence="13">DSM 244 / SL1</strain>
    </source>
</reference>
<keyword evidence="9" id="KW-0812">Transmembrane</keyword>